<dbReference type="PANTHER" id="PTHR31434">
    <property type="entry name" value="S PHASE CYCLIN A-ASSOCIATED PROTEIN IN THE ENDOPLASMIC RETICULUM"/>
    <property type="match status" value="1"/>
</dbReference>
<dbReference type="EMBL" id="KK784994">
    <property type="protein sequence ID" value="KDO54573.1"/>
    <property type="molecule type" value="Genomic_DNA"/>
</dbReference>
<feature type="non-terminal residue" evidence="2">
    <location>
        <position position="1"/>
    </location>
</feature>
<protein>
    <submittedName>
        <fullName evidence="2">Uncharacterized protein</fullName>
    </submittedName>
</protein>
<dbReference type="STRING" id="2711.A0A067EHK8"/>
<accession>A0A067EHK8</accession>
<proteinExistence type="predicted"/>
<reference evidence="2 3" key="1">
    <citation type="submission" date="2014-04" db="EMBL/GenBank/DDBJ databases">
        <authorList>
            <consortium name="International Citrus Genome Consortium"/>
            <person name="Gmitter F."/>
            <person name="Chen C."/>
            <person name="Farmerie W."/>
            <person name="Harkins T."/>
            <person name="Desany B."/>
            <person name="Mohiuddin M."/>
            <person name="Kodira C."/>
            <person name="Borodovsky M."/>
            <person name="Lomsadze A."/>
            <person name="Burns P."/>
            <person name="Jenkins J."/>
            <person name="Prochnik S."/>
            <person name="Shu S."/>
            <person name="Chapman J."/>
            <person name="Pitluck S."/>
            <person name="Schmutz J."/>
            <person name="Rokhsar D."/>
        </authorList>
    </citation>
    <scope>NUCLEOTIDE SEQUENCE</scope>
</reference>
<dbReference type="PANTHER" id="PTHR31434:SF2">
    <property type="entry name" value="S PHASE CYCLIN A-ASSOCIATED PROTEIN IN THE ENDOPLASMIC RETICULUM"/>
    <property type="match status" value="1"/>
</dbReference>
<dbReference type="Proteomes" id="UP000027120">
    <property type="component" value="Unassembled WGS sequence"/>
</dbReference>
<dbReference type="AlphaFoldDB" id="A0A067EHK8"/>
<name>A0A067EHK8_CITSI</name>
<evidence type="ECO:0000256" key="1">
    <source>
        <dbReference type="SAM" id="MobiDB-lite"/>
    </source>
</evidence>
<evidence type="ECO:0000313" key="2">
    <source>
        <dbReference type="EMBL" id="KDO54573.1"/>
    </source>
</evidence>
<evidence type="ECO:0000313" key="3">
    <source>
        <dbReference type="Proteomes" id="UP000027120"/>
    </source>
</evidence>
<organism evidence="2 3">
    <name type="scientific">Citrus sinensis</name>
    <name type="common">Sweet orange</name>
    <name type="synonym">Citrus aurantium var. sinensis</name>
    <dbReference type="NCBI Taxonomy" id="2711"/>
    <lineage>
        <taxon>Eukaryota</taxon>
        <taxon>Viridiplantae</taxon>
        <taxon>Streptophyta</taxon>
        <taxon>Embryophyta</taxon>
        <taxon>Tracheophyta</taxon>
        <taxon>Spermatophyta</taxon>
        <taxon>Magnoliopsida</taxon>
        <taxon>eudicotyledons</taxon>
        <taxon>Gunneridae</taxon>
        <taxon>Pentapetalae</taxon>
        <taxon>rosids</taxon>
        <taxon>malvids</taxon>
        <taxon>Sapindales</taxon>
        <taxon>Rutaceae</taxon>
        <taxon>Aurantioideae</taxon>
        <taxon>Citrus</taxon>
    </lineage>
</organism>
<keyword evidence="3" id="KW-1185">Reference proteome</keyword>
<feature type="region of interest" description="Disordered" evidence="1">
    <location>
        <begin position="169"/>
        <end position="189"/>
    </location>
</feature>
<gene>
    <name evidence="2" type="ORF">CISIN_1g0362002mg</name>
</gene>
<sequence length="213" mass="23697">ALYVLPSNFEEAATGVLKVLNNLALLDIMFLQRMLARPDLKMEFFHLMSFLLSHCTNKWKVANDQVGLLLSESLLLLGYFALFHPGNQAVLRWGHSPTILHKVCDLPFVFFSDPGLMPILAGTLVAACYGCEQNKGVVQQELSMDMLLSLLKSCRNVLPVTQPNSTLENLSVDDSSECNQQSSESRKSQGDSFLKSAVTMVKVQDYLLERAVL</sequence>
<feature type="compositionally biased region" description="Polar residues" evidence="1">
    <location>
        <begin position="169"/>
        <end position="183"/>
    </location>
</feature>